<comment type="caution">
    <text evidence="2">The sequence shown here is derived from an EMBL/GenBank/DDBJ whole genome shotgun (WGS) entry which is preliminary data.</text>
</comment>
<reference evidence="2 3" key="1">
    <citation type="submission" date="2018-03" db="EMBL/GenBank/DDBJ databases">
        <title>Genome assembly of novel Miniimonas species PCH200.</title>
        <authorList>
            <person name="Thakur V."/>
            <person name="Kumar V."/>
            <person name="Singh D."/>
        </authorList>
    </citation>
    <scope>NUCLEOTIDE SEQUENCE [LARGE SCALE GENOMIC DNA]</scope>
    <source>
        <strain evidence="2 3">PCH200</strain>
    </source>
</reference>
<evidence type="ECO:0000313" key="3">
    <source>
        <dbReference type="Proteomes" id="UP000245166"/>
    </source>
</evidence>
<feature type="region of interest" description="Disordered" evidence="1">
    <location>
        <begin position="49"/>
        <end position="74"/>
    </location>
</feature>
<organism evidence="2 3">
    <name type="scientific">Serinibacter arcticus</name>
    <dbReference type="NCBI Taxonomy" id="1655435"/>
    <lineage>
        <taxon>Bacteria</taxon>
        <taxon>Bacillati</taxon>
        <taxon>Actinomycetota</taxon>
        <taxon>Actinomycetes</taxon>
        <taxon>Micrococcales</taxon>
        <taxon>Beutenbergiaceae</taxon>
        <taxon>Serinibacter</taxon>
    </lineage>
</organism>
<sequence>MPIPPDQLAAMLPVPVLEGHDPVTVPPVVRQLRGGDGNALVVATLTETTDPWHAPGGRRATPAEAAAASNDGEG</sequence>
<accession>A0A2U1ZXR6</accession>
<dbReference type="EMBL" id="PYHR01000002">
    <property type="protein sequence ID" value="PWD51776.1"/>
    <property type="molecule type" value="Genomic_DNA"/>
</dbReference>
<dbReference type="Proteomes" id="UP000245166">
    <property type="component" value="Unassembled WGS sequence"/>
</dbReference>
<keyword evidence="3" id="KW-1185">Reference proteome</keyword>
<dbReference type="AlphaFoldDB" id="A0A2U1ZXR6"/>
<evidence type="ECO:0000256" key="1">
    <source>
        <dbReference type="SAM" id="MobiDB-lite"/>
    </source>
</evidence>
<feature type="compositionally biased region" description="Low complexity" evidence="1">
    <location>
        <begin position="54"/>
        <end position="68"/>
    </location>
</feature>
<protein>
    <submittedName>
        <fullName evidence="2">Uncharacterized protein</fullName>
    </submittedName>
</protein>
<gene>
    <name evidence="2" type="ORF">C8046_15120</name>
</gene>
<evidence type="ECO:0000313" key="2">
    <source>
        <dbReference type="EMBL" id="PWD51776.1"/>
    </source>
</evidence>
<name>A0A2U1ZXR6_9MICO</name>
<proteinExistence type="predicted"/>